<keyword evidence="3" id="KW-1185">Reference proteome</keyword>
<feature type="region of interest" description="Disordered" evidence="1">
    <location>
        <begin position="13"/>
        <end position="99"/>
    </location>
</feature>
<comment type="caution">
    <text evidence="2">The sequence shown here is derived from an EMBL/GenBank/DDBJ whole genome shotgun (WGS) entry which is preliminary data.</text>
</comment>
<dbReference type="EMBL" id="JBHUFD010000005">
    <property type="protein sequence ID" value="MFD1874012.1"/>
    <property type="molecule type" value="Genomic_DNA"/>
</dbReference>
<evidence type="ECO:0000313" key="3">
    <source>
        <dbReference type="Proteomes" id="UP001597197"/>
    </source>
</evidence>
<gene>
    <name evidence="2" type="ORF">ACFSDX_16320</name>
</gene>
<dbReference type="RefSeq" id="WP_382315404.1">
    <property type="nucleotide sequence ID" value="NZ_JBHUFD010000005.1"/>
</dbReference>
<dbReference type="Proteomes" id="UP001597197">
    <property type="component" value="Unassembled WGS sequence"/>
</dbReference>
<reference evidence="3" key="1">
    <citation type="journal article" date="2019" name="Int. J. Syst. Evol. Microbiol.">
        <title>The Global Catalogue of Microorganisms (GCM) 10K type strain sequencing project: providing services to taxonomists for standard genome sequencing and annotation.</title>
        <authorList>
            <consortium name="The Broad Institute Genomics Platform"/>
            <consortium name="The Broad Institute Genome Sequencing Center for Infectious Disease"/>
            <person name="Wu L."/>
            <person name="Ma J."/>
        </authorList>
    </citation>
    <scope>NUCLEOTIDE SEQUENCE [LARGE SCALE GENOMIC DNA]</scope>
    <source>
        <strain evidence="3">CGMCC 1.15795</strain>
    </source>
</reference>
<name>A0ABW4QXE2_9BACT</name>
<evidence type="ECO:0000256" key="1">
    <source>
        <dbReference type="SAM" id="MobiDB-lite"/>
    </source>
</evidence>
<protein>
    <submittedName>
        <fullName evidence="2">Uncharacterized protein</fullName>
    </submittedName>
</protein>
<evidence type="ECO:0000313" key="2">
    <source>
        <dbReference type="EMBL" id="MFD1874012.1"/>
    </source>
</evidence>
<accession>A0ABW4QXE2</accession>
<proteinExistence type="predicted"/>
<sequence>MFIHLAFAVLLASPAQTTPSSPAQQRAAARQALREARATDAPYQDSHLAGAHRPLERGESAPVPAATDEPRFDRNGKPRVTEPKYPGLRLRKPNNNLPR</sequence>
<feature type="compositionally biased region" description="Basic and acidic residues" evidence="1">
    <location>
        <begin position="68"/>
        <end position="82"/>
    </location>
</feature>
<organism evidence="2 3">
    <name type="scientific">Hymenobacter bucti</name>
    <dbReference type="NCBI Taxonomy" id="1844114"/>
    <lineage>
        <taxon>Bacteria</taxon>
        <taxon>Pseudomonadati</taxon>
        <taxon>Bacteroidota</taxon>
        <taxon>Cytophagia</taxon>
        <taxon>Cytophagales</taxon>
        <taxon>Hymenobacteraceae</taxon>
        <taxon>Hymenobacter</taxon>
    </lineage>
</organism>